<organism evidence="5 6">
    <name type="scientific">Microthlaspi erraticum</name>
    <dbReference type="NCBI Taxonomy" id="1685480"/>
    <lineage>
        <taxon>Eukaryota</taxon>
        <taxon>Viridiplantae</taxon>
        <taxon>Streptophyta</taxon>
        <taxon>Embryophyta</taxon>
        <taxon>Tracheophyta</taxon>
        <taxon>Spermatophyta</taxon>
        <taxon>Magnoliopsida</taxon>
        <taxon>eudicotyledons</taxon>
        <taxon>Gunneridae</taxon>
        <taxon>Pentapetalae</taxon>
        <taxon>rosids</taxon>
        <taxon>malvids</taxon>
        <taxon>Brassicales</taxon>
        <taxon>Brassicaceae</taxon>
        <taxon>Coluteocarpeae</taxon>
        <taxon>Microthlaspi</taxon>
    </lineage>
</organism>
<keyword evidence="3" id="KW-0378">Hydrolase</keyword>
<name>A0A6D2IM21_9BRAS</name>
<dbReference type="OrthoDB" id="1680482at2759"/>
<proteinExistence type="inferred from homology"/>
<evidence type="ECO:0000256" key="2">
    <source>
        <dbReference type="ARBA" id="ARBA00022670"/>
    </source>
</evidence>
<accession>A0A6D2IM21</accession>
<comment type="similarity">
    <text evidence="1">Belongs to the peptidase C48 family.</text>
</comment>
<protein>
    <recommendedName>
        <fullName evidence="4">Ubiquitin-like protease family profile domain-containing protein</fullName>
    </recommendedName>
</protein>
<evidence type="ECO:0000259" key="4">
    <source>
        <dbReference type="Pfam" id="PF02902"/>
    </source>
</evidence>
<reference evidence="5" key="1">
    <citation type="submission" date="2020-01" db="EMBL/GenBank/DDBJ databases">
        <authorList>
            <person name="Mishra B."/>
        </authorList>
    </citation>
    <scope>NUCLEOTIDE SEQUENCE [LARGE SCALE GENOMIC DNA]</scope>
</reference>
<dbReference type="AlphaFoldDB" id="A0A6D2IM21"/>
<dbReference type="InterPro" id="IPR003653">
    <property type="entry name" value="Peptidase_C48_C"/>
</dbReference>
<dbReference type="Gene3D" id="3.40.395.10">
    <property type="entry name" value="Adenoviral Proteinase, Chain A"/>
    <property type="match status" value="1"/>
</dbReference>
<feature type="domain" description="Ubiquitin-like protease family profile" evidence="4">
    <location>
        <begin position="1"/>
        <end position="58"/>
    </location>
</feature>
<dbReference type="SUPFAM" id="SSF54001">
    <property type="entry name" value="Cysteine proteinases"/>
    <property type="match status" value="1"/>
</dbReference>
<dbReference type="GO" id="GO:0008234">
    <property type="term" value="F:cysteine-type peptidase activity"/>
    <property type="evidence" value="ECO:0007669"/>
    <property type="project" value="InterPro"/>
</dbReference>
<comment type="caution">
    <text evidence="5">The sequence shown here is derived from an EMBL/GenBank/DDBJ whole genome shotgun (WGS) entry which is preliminary data.</text>
</comment>
<evidence type="ECO:0000256" key="3">
    <source>
        <dbReference type="ARBA" id="ARBA00022801"/>
    </source>
</evidence>
<evidence type="ECO:0000313" key="5">
    <source>
        <dbReference type="EMBL" id="CAA7026183.1"/>
    </source>
</evidence>
<dbReference type="InterPro" id="IPR038765">
    <property type="entry name" value="Papain-like_cys_pep_sf"/>
</dbReference>
<dbReference type="GO" id="GO:0006508">
    <property type="term" value="P:proteolysis"/>
    <property type="evidence" value="ECO:0007669"/>
    <property type="project" value="UniProtKB-KW"/>
</dbReference>
<evidence type="ECO:0000256" key="1">
    <source>
        <dbReference type="ARBA" id="ARBA00005234"/>
    </source>
</evidence>
<dbReference type="Pfam" id="PF02902">
    <property type="entry name" value="Peptidase_C48"/>
    <property type="match status" value="1"/>
</dbReference>
<keyword evidence="2" id="KW-0645">Protease</keyword>
<keyword evidence="6" id="KW-1185">Reference proteome</keyword>
<dbReference type="EMBL" id="CACVBM020001050">
    <property type="protein sequence ID" value="CAA7026183.1"/>
    <property type="molecule type" value="Genomic_DNA"/>
</dbReference>
<gene>
    <name evidence="5" type="ORF">MERR_LOCUS13418</name>
</gene>
<evidence type="ECO:0000313" key="6">
    <source>
        <dbReference type="Proteomes" id="UP000467841"/>
    </source>
</evidence>
<dbReference type="Proteomes" id="UP000467841">
    <property type="component" value="Unassembled WGS sequence"/>
</dbReference>
<sequence>MMAYMLREMALVEERDNYPFDKFTHERIAGVPEQEGPGDCGVYCLKYIECHATGNAFINAIHSRYACDIFKETDCKGPRIRDWDGIDPYDGRS</sequence>